<dbReference type="PANTHER" id="PTHR42655">
    <property type="entry name" value="GLYCOGEN PHOSPHORYLASE"/>
    <property type="match status" value="1"/>
</dbReference>
<dbReference type="Pfam" id="PF00343">
    <property type="entry name" value="Phosphorylase"/>
    <property type="match status" value="1"/>
</dbReference>
<evidence type="ECO:0000256" key="2">
    <source>
        <dbReference type="ARBA" id="ARBA00006047"/>
    </source>
</evidence>
<evidence type="ECO:0000256" key="3">
    <source>
        <dbReference type="ARBA" id="ARBA00022533"/>
    </source>
</evidence>
<organism evidence="6 7">
    <name type="scientific">Candidatus Muproteobacteria bacterium RBG_16_65_34</name>
    <dbReference type="NCBI Taxonomy" id="1817760"/>
    <lineage>
        <taxon>Bacteria</taxon>
        <taxon>Pseudomonadati</taxon>
        <taxon>Pseudomonadota</taxon>
        <taxon>Candidatus Muproteobacteria</taxon>
    </lineage>
</organism>
<dbReference type="PIRSF" id="PIRSF000460">
    <property type="entry name" value="Pprylas_GlgP"/>
    <property type="match status" value="1"/>
</dbReference>
<proteinExistence type="inferred from homology"/>
<sequence>MTGTRYTLEVQPVIPPRLRRLTELANDLLYGWDRQVRGLFYRLDQNLWEACGHNPRVFLRRVSQQRLEEAADDRIFTEDYNRVLSVYDTYHQETIRSGIQELLDPKQDLVAYFCAEFGFHESFQIYSGGLGILAGDHCKAASDLAIPFVGVGLLYRQGYFTQTIDGQGNQVAHYAPTNFADLPIAPAIDNHNGTEVHIRVDLPGRPVTLKVWKAKAGHITLYLLDSDLPENAEADRRITYQLYGGDIHTRMQQEIVLGIGGVRALRAIGLHPTVWHINEGHAAFMIIERCRELVAQGLEFDAALEATAANTVFTTHTPVPAGHDIFDYELMSTYFGHKVKGLGIDIEQLMALGSSPSSQGGFNQTALAFRGSRFRNGVSRIHGGVASRMAAYIWPQIPPEENPVGYITNGVHVPTFLAREWVSLFDMRFGGGWRNELLNEEYWEQVETIPDHSYWSLRQSLKTEMLAEVYHRLTFQLRRNGCSASLIERLTARLSPHETDVLTVGFARRFATYKRAGLLFSDPARLARLLNDPKQPCLFIFSGKAHPHDIPAQNLIKLIHEFSRRPEFEGRIIVLEGYDLALARKLVTGVDVWLNTPEHPLEASGTSGEKAAINGVINLSVLDGWWGEGYNGENGWAITPHGPEFDRSYRDREEGQELLDIVEKQIVPLYYERNGYGYSEGWVKKSKASLKSIMPRFNAQRMVMDYVRKYYAPARKQRLMMEGNQYARAKELAVWRKKLDQSWPRVRARRLDENAQEIRAGEVLPIRIAAYLDGLSAEDVMVECLVGRESESGEFVKLDTHIFTPGERGEHGETVFHLDLQPRLPGLQFYKIRLYPFHPALCHRYEAGYMVWL</sequence>
<dbReference type="Proteomes" id="UP000178885">
    <property type="component" value="Unassembled WGS sequence"/>
</dbReference>
<name>A0A1F6TLJ4_9PROT</name>
<dbReference type="EMBL" id="MFSU01000090">
    <property type="protein sequence ID" value="OGI46007.1"/>
    <property type="molecule type" value="Genomic_DNA"/>
</dbReference>
<dbReference type="GO" id="GO:0005975">
    <property type="term" value="P:carbohydrate metabolic process"/>
    <property type="evidence" value="ECO:0007669"/>
    <property type="project" value="InterPro"/>
</dbReference>
<keyword evidence="3" id="KW-0021">Allosteric enzyme</keyword>
<evidence type="ECO:0000313" key="6">
    <source>
        <dbReference type="EMBL" id="OGI46007.1"/>
    </source>
</evidence>
<dbReference type="Pfam" id="PF11897">
    <property type="entry name" value="DUF3417"/>
    <property type="match status" value="1"/>
</dbReference>
<accession>A0A1F6TLJ4</accession>
<gene>
    <name evidence="6" type="ORF">A2151_02000</name>
</gene>
<comment type="similarity">
    <text evidence="2">Belongs to the glycogen phosphorylase family.</text>
</comment>
<keyword evidence="4" id="KW-0663">Pyridoxal phosphate</keyword>
<feature type="modified residue" description="N6-(pyridoxal phosphate)lysine" evidence="4">
    <location>
        <position position="610"/>
    </location>
</feature>
<dbReference type="GO" id="GO:0030170">
    <property type="term" value="F:pyridoxal phosphate binding"/>
    <property type="evidence" value="ECO:0007669"/>
    <property type="project" value="InterPro"/>
</dbReference>
<dbReference type="STRING" id="1817760.A2151_02000"/>
<dbReference type="GO" id="GO:0008184">
    <property type="term" value="F:glycogen phosphorylase activity"/>
    <property type="evidence" value="ECO:0007669"/>
    <property type="project" value="InterPro"/>
</dbReference>
<reference evidence="6 7" key="1">
    <citation type="journal article" date="2016" name="Nat. Commun.">
        <title>Thousands of microbial genomes shed light on interconnected biogeochemical processes in an aquifer system.</title>
        <authorList>
            <person name="Anantharaman K."/>
            <person name="Brown C.T."/>
            <person name="Hug L.A."/>
            <person name="Sharon I."/>
            <person name="Castelle C.J."/>
            <person name="Probst A.J."/>
            <person name="Thomas B.C."/>
            <person name="Singh A."/>
            <person name="Wilkins M.J."/>
            <person name="Karaoz U."/>
            <person name="Brodie E.L."/>
            <person name="Williams K.H."/>
            <person name="Hubbard S.S."/>
            <person name="Banfield J.F."/>
        </authorList>
    </citation>
    <scope>NUCLEOTIDE SEQUENCE [LARGE SCALE GENOMIC DNA]</scope>
</reference>
<evidence type="ECO:0000256" key="1">
    <source>
        <dbReference type="ARBA" id="ARBA00001275"/>
    </source>
</evidence>
<dbReference type="PANTHER" id="PTHR42655:SF1">
    <property type="entry name" value="GLYCOGEN PHOSPHORYLASE"/>
    <property type="match status" value="1"/>
</dbReference>
<dbReference type="InterPro" id="IPR024517">
    <property type="entry name" value="Glycogen_phosphorylase_DUF3417"/>
</dbReference>
<comment type="catalytic activity">
    <reaction evidence="1">
        <text>[(1-&gt;4)-alpha-D-glucosyl](n) + phosphate = [(1-&gt;4)-alpha-D-glucosyl](n-1) + alpha-D-glucose 1-phosphate</text>
        <dbReference type="Rhea" id="RHEA:41732"/>
        <dbReference type="Rhea" id="RHEA-COMP:9584"/>
        <dbReference type="Rhea" id="RHEA-COMP:9586"/>
        <dbReference type="ChEBI" id="CHEBI:15444"/>
        <dbReference type="ChEBI" id="CHEBI:43474"/>
        <dbReference type="ChEBI" id="CHEBI:58601"/>
        <dbReference type="EC" id="2.4.1.1"/>
    </reaction>
</comment>
<comment type="caution">
    <text evidence="6">The sequence shown here is derived from an EMBL/GenBank/DDBJ whole genome shotgun (WGS) entry which is preliminary data.</text>
</comment>
<dbReference type="NCBIfam" id="TIGR02094">
    <property type="entry name" value="more_P_ylases"/>
    <property type="match status" value="1"/>
</dbReference>
<dbReference type="InterPro" id="IPR011834">
    <property type="entry name" value="Agluc_phsphrylas"/>
</dbReference>
<evidence type="ECO:0000256" key="4">
    <source>
        <dbReference type="PIRSR" id="PIRSR000460-1"/>
    </source>
</evidence>
<evidence type="ECO:0000259" key="5">
    <source>
        <dbReference type="Pfam" id="PF11897"/>
    </source>
</evidence>
<dbReference type="SUPFAM" id="SSF53756">
    <property type="entry name" value="UDP-Glycosyltransferase/glycogen phosphorylase"/>
    <property type="match status" value="1"/>
</dbReference>
<evidence type="ECO:0000313" key="7">
    <source>
        <dbReference type="Proteomes" id="UP000178885"/>
    </source>
</evidence>
<protein>
    <submittedName>
        <fullName evidence="6">Alpha-glucan phosphorylase</fullName>
    </submittedName>
</protein>
<dbReference type="AlphaFoldDB" id="A0A1F6TLJ4"/>
<feature type="domain" description="DUF3417" evidence="5">
    <location>
        <begin position="14"/>
        <end position="122"/>
    </location>
</feature>
<dbReference type="InterPro" id="IPR052182">
    <property type="entry name" value="Glycogen/Maltodextrin_Phosph"/>
</dbReference>
<dbReference type="Gene3D" id="3.40.50.2000">
    <property type="entry name" value="Glycogen Phosphorylase B"/>
    <property type="match status" value="3"/>
</dbReference>
<dbReference type="InterPro" id="IPR000811">
    <property type="entry name" value="Glyco_trans_35"/>
</dbReference>